<dbReference type="SUPFAM" id="SSF53254">
    <property type="entry name" value="Phosphoglycerate mutase-like"/>
    <property type="match status" value="1"/>
</dbReference>
<keyword evidence="2" id="KW-1185">Reference proteome</keyword>
<organism evidence="1 2">
    <name type="scientific">Pseudohongiella spirulinae</name>
    <dbReference type="NCBI Taxonomy" id="1249552"/>
    <lineage>
        <taxon>Bacteria</taxon>
        <taxon>Pseudomonadati</taxon>
        <taxon>Pseudomonadota</taxon>
        <taxon>Gammaproteobacteria</taxon>
        <taxon>Pseudomonadales</taxon>
        <taxon>Pseudohongiellaceae</taxon>
        <taxon>Pseudohongiella</taxon>
    </lineage>
</organism>
<dbReference type="InterPro" id="IPR013078">
    <property type="entry name" value="His_Pase_superF_clade-1"/>
</dbReference>
<dbReference type="AlphaFoldDB" id="A0A0S2KF69"/>
<name>A0A0S2KF69_9GAMM</name>
<dbReference type="KEGG" id="pspi:PS2015_2342"/>
<dbReference type="InterPro" id="IPR029033">
    <property type="entry name" value="His_PPase_superfam"/>
</dbReference>
<evidence type="ECO:0000313" key="1">
    <source>
        <dbReference type="EMBL" id="ALO46976.1"/>
    </source>
</evidence>
<dbReference type="InterPro" id="IPR050275">
    <property type="entry name" value="PGM_Phosphatase"/>
</dbReference>
<dbReference type="SMART" id="SM00855">
    <property type="entry name" value="PGAM"/>
    <property type="match status" value="1"/>
</dbReference>
<dbReference type="Pfam" id="PF00300">
    <property type="entry name" value="His_Phos_1"/>
    <property type="match status" value="2"/>
</dbReference>
<gene>
    <name evidence="1" type="ORF">PS2015_2342</name>
</gene>
<dbReference type="PANTHER" id="PTHR48100:SF1">
    <property type="entry name" value="HISTIDINE PHOSPHATASE FAMILY PROTEIN-RELATED"/>
    <property type="match status" value="1"/>
</dbReference>
<dbReference type="Gene3D" id="3.40.50.1240">
    <property type="entry name" value="Phosphoglycerate mutase-like"/>
    <property type="match status" value="1"/>
</dbReference>
<dbReference type="EMBL" id="CP013189">
    <property type="protein sequence ID" value="ALO46976.1"/>
    <property type="molecule type" value="Genomic_DNA"/>
</dbReference>
<dbReference type="RefSeq" id="WP_058022415.1">
    <property type="nucleotide sequence ID" value="NZ_CP013189.1"/>
</dbReference>
<dbReference type="GO" id="GO:0016791">
    <property type="term" value="F:phosphatase activity"/>
    <property type="evidence" value="ECO:0007669"/>
    <property type="project" value="TreeGrafter"/>
</dbReference>
<proteinExistence type="predicted"/>
<dbReference type="OrthoDB" id="280692at2"/>
<dbReference type="CDD" id="cd07067">
    <property type="entry name" value="HP_PGM_like"/>
    <property type="match status" value="1"/>
</dbReference>
<protein>
    <submittedName>
        <fullName evidence="1">Histidine phosphatase</fullName>
    </submittedName>
</protein>
<dbReference type="GO" id="GO:0005737">
    <property type="term" value="C:cytoplasm"/>
    <property type="evidence" value="ECO:0007669"/>
    <property type="project" value="TreeGrafter"/>
</dbReference>
<dbReference type="STRING" id="1249552.PS2015_2342"/>
<dbReference type="PATRIC" id="fig|1249552.3.peg.2355"/>
<reference evidence="1 2" key="1">
    <citation type="submission" date="2015-11" db="EMBL/GenBank/DDBJ databases">
        <authorList>
            <person name="Zhang Y."/>
            <person name="Guo Z."/>
        </authorList>
    </citation>
    <scope>NUCLEOTIDE SEQUENCE [LARGE SCALE GENOMIC DNA]</scope>
    <source>
        <strain evidence="1 2">KCTC 32221</strain>
    </source>
</reference>
<dbReference type="PANTHER" id="PTHR48100">
    <property type="entry name" value="BROAD-SPECIFICITY PHOSPHATASE YOR283W-RELATED"/>
    <property type="match status" value="1"/>
</dbReference>
<accession>A0A0S2KF69</accession>
<dbReference type="Proteomes" id="UP000065641">
    <property type="component" value="Chromosome"/>
</dbReference>
<sequence length="230" mass="25846">MSQLYLVRHGQASFGADNYDQLSPLGLQQAQWLGDYFSELGIHFDRVITGSMLRQQQTARGILQSMNLEQSLECDVGFNEFDFHTLAAVYCQVAGIETPGTADGGRLFFQMLRRAMEAWSKDELHAAHPDCANTLETWQQFYDRVEQALKSITTAETEQSVLVVSSGGAMAMAVAQVLGCGVETLINLNMQTRNTGTHHFYFNQRGLQLTTFNSLPHLQRKDRLHCLTYT</sequence>
<evidence type="ECO:0000313" key="2">
    <source>
        <dbReference type="Proteomes" id="UP000065641"/>
    </source>
</evidence>